<keyword evidence="3" id="KW-1185">Reference proteome</keyword>
<protein>
    <submittedName>
        <fullName evidence="2">Uncharacterized protein</fullName>
    </submittedName>
</protein>
<evidence type="ECO:0000313" key="3">
    <source>
        <dbReference type="Proteomes" id="UP000499080"/>
    </source>
</evidence>
<sequence>MKPKRRKNEDATSGAQSHDIFNKWNPPNGHFCHQQERVNHVFLGSPTEIQWQNRRGNLEKGAAILKLGKNSAFQ</sequence>
<name>A0A4Y2RAP1_ARAVE</name>
<feature type="non-terminal residue" evidence="2">
    <location>
        <position position="74"/>
    </location>
</feature>
<dbReference type="Proteomes" id="UP000499080">
    <property type="component" value="Unassembled WGS sequence"/>
</dbReference>
<evidence type="ECO:0000256" key="1">
    <source>
        <dbReference type="SAM" id="MobiDB-lite"/>
    </source>
</evidence>
<feature type="region of interest" description="Disordered" evidence="1">
    <location>
        <begin position="1"/>
        <end position="26"/>
    </location>
</feature>
<dbReference type="AlphaFoldDB" id="A0A4Y2RAP1"/>
<evidence type="ECO:0000313" key="2">
    <source>
        <dbReference type="EMBL" id="GBN72741.1"/>
    </source>
</evidence>
<dbReference type="EMBL" id="BGPR01016372">
    <property type="protein sequence ID" value="GBN72741.1"/>
    <property type="molecule type" value="Genomic_DNA"/>
</dbReference>
<reference evidence="2 3" key="1">
    <citation type="journal article" date="2019" name="Sci. Rep.">
        <title>Orb-weaving spider Araneus ventricosus genome elucidates the spidroin gene catalogue.</title>
        <authorList>
            <person name="Kono N."/>
            <person name="Nakamura H."/>
            <person name="Ohtoshi R."/>
            <person name="Moran D.A.P."/>
            <person name="Shinohara A."/>
            <person name="Yoshida Y."/>
            <person name="Fujiwara M."/>
            <person name="Mori M."/>
            <person name="Tomita M."/>
            <person name="Arakawa K."/>
        </authorList>
    </citation>
    <scope>NUCLEOTIDE SEQUENCE [LARGE SCALE GENOMIC DNA]</scope>
</reference>
<proteinExistence type="predicted"/>
<gene>
    <name evidence="2" type="ORF">AVEN_134290_1</name>
</gene>
<accession>A0A4Y2RAP1</accession>
<organism evidence="2 3">
    <name type="scientific">Araneus ventricosus</name>
    <name type="common">Orbweaver spider</name>
    <name type="synonym">Epeira ventricosa</name>
    <dbReference type="NCBI Taxonomy" id="182803"/>
    <lineage>
        <taxon>Eukaryota</taxon>
        <taxon>Metazoa</taxon>
        <taxon>Ecdysozoa</taxon>
        <taxon>Arthropoda</taxon>
        <taxon>Chelicerata</taxon>
        <taxon>Arachnida</taxon>
        <taxon>Araneae</taxon>
        <taxon>Araneomorphae</taxon>
        <taxon>Entelegynae</taxon>
        <taxon>Araneoidea</taxon>
        <taxon>Araneidae</taxon>
        <taxon>Araneus</taxon>
    </lineage>
</organism>
<comment type="caution">
    <text evidence="2">The sequence shown here is derived from an EMBL/GenBank/DDBJ whole genome shotgun (WGS) entry which is preliminary data.</text>
</comment>